<dbReference type="EMBL" id="JADIKK010000007">
    <property type="protein sequence ID" value="MFK2875727.1"/>
    <property type="molecule type" value="Genomic_DNA"/>
</dbReference>
<organism evidence="4 6">
    <name type="scientific">Rhodanobacter hydrolyticus</name>
    <dbReference type="NCBI Taxonomy" id="2250595"/>
    <lineage>
        <taxon>Bacteria</taxon>
        <taxon>Pseudomonadati</taxon>
        <taxon>Pseudomonadota</taxon>
        <taxon>Gammaproteobacteria</taxon>
        <taxon>Lysobacterales</taxon>
        <taxon>Rhodanobacteraceae</taxon>
        <taxon>Rhodanobacter</taxon>
    </lineage>
</organism>
<sequence length="81" mass="9030">MELATTEWIDDAVLDINLAGEDSFLLAAELRRRKIPFVFASGYGSDGSPDEYRDVEVLLKPYSVKHIEEVLDRMLAGGRTG</sequence>
<evidence type="ECO:0000259" key="2">
    <source>
        <dbReference type="PROSITE" id="PS50110"/>
    </source>
</evidence>
<keyword evidence="6" id="KW-1185">Reference proteome</keyword>
<feature type="modified residue" description="4-aspartylphosphate" evidence="1">
    <location>
        <position position="15"/>
    </location>
</feature>
<keyword evidence="1" id="KW-0597">Phosphoprotein</keyword>
<proteinExistence type="predicted"/>
<dbReference type="SUPFAM" id="SSF52172">
    <property type="entry name" value="CheY-like"/>
    <property type="match status" value="1"/>
</dbReference>
<dbReference type="PROSITE" id="PS50110">
    <property type="entry name" value="RESPONSE_REGULATORY"/>
    <property type="match status" value="1"/>
</dbReference>
<accession>A0ABW8J4W8</accession>
<evidence type="ECO:0000256" key="1">
    <source>
        <dbReference type="PROSITE-ProRule" id="PRU00169"/>
    </source>
</evidence>
<dbReference type="RefSeq" id="WP_404611773.1">
    <property type="nucleotide sequence ID" value="NZ_JADIKK010000007.1"/>
</dbReference>
<comment type="caution">
    <text evidence="4">The sequence shown here is derived from an EMBL/GenBank/DDBJ whole genome shotgun (WGS) entry which is preliminary data.</text>
</comment>
<feature type="domain" description="Response regulatory" evidence="2">
    <location>
        <begin position="1"/>
        <end position="75"/>
    </location>
</feature>
<dbReference type="Proteomes" id="UP001620339">
    <property type="component" value="Unassembled WGS sequence"/>
</dbReference>
<dbReference type="InterPro" id="IPR011006">
    <property type="entry name" value="CheY-like_superfamily"/>
</dbReference>
<protein>
    <recommendedName>
        <fullName evidence="2">Response regulatory domain-containing protein</fullName>
    </recommendedName>
</protein>
<dbReference type="EMBL" id="JADIKK010000008">
    <property type="protein sequence ID" value="MFK2876181.1"/>
    <property type="molecule type" value="Genomic_DNA"/>
</dbReference>
<dbReference type="EMBL" id="JADIKK010000008">
    <property type="protein sequence ID" value="MFK2879746.1"/>
    <property type="molecule type" value="Genomic_DNA"/>
</dbReference>
<evidence type="ECO:0000313" key="6">
    <source>
        <dbReference type="Proteomes" id="UP001620339"/>
    </source>
</evidence>
<evidence type="ECO:0000313" key="3">
    <source>
        <dbReference type="EMBL" id="MFK2875727.1"/>
    </source>
</evidence>
<name>A0ABW8J4W8_9GAMM</name>
<dbReference type="InterPro" id="IPR001789">
    <property type="entry name" value="Sig_transdc_resp-reg_receiver"/>
</dbReference>
<reference evidence="4 6" key="1">
    <citation type="submission" date="2020-10" db="EMBL/GenBank/DDBJ databases">
        <title>Phylogeny of dyella-like bacteria.</title>
        <authorList>
            <person name="Fu J."/>
        </authorList>
    </citation>
    <scope>NUCLEOTIDE SEQUENCE [LARGE SCALE GENOMIC DNA]</scope>
    <source>
        <strain evidence="4 6">KACC 19113</strain>
    </source>
</reference>
<dbReference type="Gene3D" id="3.40.50.2300">
    <property type="match status" value="1"/>
</dbReference>
<evidence type="ECO:0000313" key="4">
    <source>
        <dbReference type="EMBL" id="MFK2876181.1"/>
    </source>
</evidence>
<gene>
    <name evidence="3" type="ORF">ISP25_01400</name>
    <name evidence="4" type="ORF">ISP25_03760</name>
    <name evidence="5" type="ORF">ISP25_22020</name>
</gene>
<evidence type="ECO:0000313" key="5">
    <source>
        <dbReference type="EMBL" id="MFK2879746.1"/>
    </source>
</evidence>